<accession>A0A9N9X5H6</accession>
<evidence type="ECO:0000313" key="1">
    <source>
        <dbReference type="EMBL" id="CAG9828136.1"/>
    </source>
</evidence>
<protein>
    <submittedName>
        <fullName evidence="1">Uncharacterized protein</fullName>
    </submittedName>
</protein>
<organism evidence="1 2">
    <name type="scientific">Diabrotica balteata</name>
    <name type="common">Banded cucumber beetle</name>
    <dbReference type="NCBI Taxonomy" id="107213"/>
    <lineage>
        <taxon>Eukaryota</taxon>
        <taxon>Metazoa</taxon>
        <taxon>Ecdysozoa</taxon>
        <taxon>Arthropoda</taxon>
        <taxon>Hexapoda</taxon>
        <taxon>Insecta</taxon>
        <taxon>Pterygota</taxon>
        <taxon>Neoptera</taxon>
        <taxon>Endopterygota</taxon>
        <taxon>Coleoptera</taxon>
        <taxon>Polyphaga</taxon>
        <taxon>Cucujiformia</taxon>
        <taxon>Chrysomeloidea</taxon>
        <taxon>Chrysomelidae</taxon>
        <taxon>Galerucinae</taxon>
        <taxon>Diabroticina</taxon>
        <taxon>Diabroticites</taxon>
        <taxon>Diabrotica</taxon>
    </lineage>
</organism>
<keyword evidence="2" id="KW-1185">Reference proteome</keyword>
<dbReference type="EMBL" id="OU898276">
    <property type="protein sequence ID" value="CAG9828136.1"/>
    <property type="molecule type" value="Genomic_DNA"/>
</dbReference>
<dbReference type="AlphaFoldDB" id="A0A9N9X5H6"/>
<sequence>MDVIQQVNEKPCKPEIDSEVDAPLNTFKIEIKEEPETEKVNDSFDYLDLKEYPIKTEIKEDEDLHTPFEEKSIIERELINDFVLLVLRRLMDPRSKSFEPRNGHSSYKMTKTVIHIIRPDAGYACYQNKQKLRQRNSNKET</sequence>
<dbReference type="Proteomes" id="UP001153709">
    <property type="component" value="Chromosome 1"/>
</dbReference>
<evidence type="ECO:0000313" key="2">
    <source>
        <dbReference type="Proteomes" id="UP001153709"/>
    </source>
</evidence>
<reference evidence="1" key="1">
    <citation type="submission" date="2022-01" db="EMBL/GenBank/DDBJ databases">
        <authorList>
            <person name="King R."/>
        </authorList>
    </citation>
    <scope>NUCLEOTIDE SEQUENCE</scope>
</reference>
<gene>
    <name evidence="1" type="ORF">DIABBA_LOCUS2076</name>
</gene>
<name>A0A9N9X5H6_DIABA</name>
<proteinExistence type="predicted"/>